<dbReference type="SUPFAM" id="SSF56112">
    <property type="entry name" value="Protein kinase-like (PK-like)"/>
    <property type="match status" value="1"/>
</dbReference>
<keyword evidence="4" id="KW-1185">Reference proteome</keyword>
<dbReference type="EMBL" id="JAWWNJ010000053">
    <property type="protein sequence ID" value="KAK7015676.1"/>
    <property type="molecule type" value="Genomic_DNA"/>
</dbReference>
<dbReference type="AlphaFoldDB" id="A0AAW0AQM6"/>
<evidence type="ECO:0000313" key="3">
    <source>
        <dbReference type="EMBL" id="KAK7015676.1"/>
    </source>
</evidence>
<gene>
    <name evidence="3" type="ORF">R3P38DRAFT_2995961</name>
</gene>
<comment type="caution">
    <text evidence="3">The sequence shown here is derived from an EMBL/GenBank/DDBJ whole genome shotgun (WGS) entry which is preliminary data.</text>
</comment>
<proteinExistence type="predicted"/>
<dbReference type="SMART" id="SM00220">
    <property type="entry name" value="S_TKc"/>
    <property type="match status" value="1"/>
</dbReference>
<dbReference type="Gene3D" id="1.10.510.10">
    <property type="entry name" value="Transferase(Phosphotransferase) domain 1"/>
    <property type="match status" value="1"/>
</dbReference>
<accession>A0AAW0AQM6</accession>
<dbReference type="PROSITE" id="PS50011">
    <property type="entry name" value="PROTEIN_KINASE_DOM"/>
    <property type="match status" value="1"/>
</dbReference>
<dbReference type="Proteomes" id="UP001362999">
    <property type="component" value="Unassembled WGS sequence"/>
</dbReference>
<dbReference type="PANTHER" id="PTHR44329">
    <property type="entry name" value="SERINE/THREONINE-PROTEIN KINASE TNNI3K-RELATED"/>
    <property type="match status" value="1"/>
</dbReference>
<reference evidence="3 4" key="1">
    <citation type="journal article" date="2024" name="J Genomics">
        <title>Draft genome sequencing and assembly of Favolaschia claudopus CIRM-BRFM 2984 isolated from oak limbs.</title>
        <authorList>
            <person name="Navarro D."/>
            <person name="Drula E."/>
            <person name="Chaduli D."/>
            <person name="Cazenave R."/>
            <person name="Ahrendt S."/>
            <person name="Wang J."/>
            <person name="Lipzen A."/>
            <person name="Daum C."/>
            <person name="Barry K."/>
            <person name="Grigoriev I.V."/>
            <person name="Favel A."/>
            <person name="Rosso M.N."/>
            <person name="Martin F."/>
        </authorList>
    </citation>
    <scope>NUCLEOTIDE SEQUENCE [LARGE SCALE GENOMIC DNA]</scope>
    <source>
        <strain evidence="3 4">CIRM-BRFM 2984</strain>
    </source>
</reference>
<protein>
    <recommendedName>
        <fullName evidence="2">Protein kinase domain-containing protein</fullName>
    </recommendedName>
</protein>
<evidence type="ECO:0000313" key="4">
    <source>
        <dbReference type="Proteomes" id="UP001362999"/>
    </source>
</evidence>
<organism evidence="3 4">
    <name type="scientific">Favolaschia claudopus</name>
    <dbReference type="NCBI Taxonomy" id="2862362"/>
    <lineage>
        <taxon>Eukaryota</taxon>
        <taxon>Fungi</taxon>
        <taxon>Dikarya</taxon>
        <taxon>Basidiomycota</taxon>
        <taxon>Agaricomycotina</taxon>
        <taxon>Agaricomycetes</taxon>
        <taxon>Agaricomycetidae</taxon>
        <taxon>Agaricales</taxon>
        <taxon>Marasmiineae</taxon>
        <taxon>Mycenaceae</taxon>
        <taxon>Favolaschia</taxon>
    </lineage>
</organism>
<sequence>MTPFTQQATKKEAHGPAQTSNDNADGPLNDYVSGTSSTSNRSDGLPEDGRSILLNSSNWDNLDKLAIWLFYEADLRVQGYHIMGSSFYKTLGKGDFNVPPAALDPFHPTDLESFVHHFHPRDLLSTRTSSTWQPGVDICFGIDRFQRQVVMKAVPNDTPELAVLRQFSCPPLRADKRNRVIPVLDFVATKHDFVIVVMPAWGMCWQLPPCGNMTTRVELAIKLAECLQLLHECGVAHGDIQPFNILINHVDSRNFSETSHNDFRQSHNIEYAYIDFGSAFLFPPGTSCVGCPTTIPPDNISSPEQQLAMESEAIPVDLLAADVYNFGKTLEGELCAAFEVHILCVHPLFMAYNVQAYGEAHIPDPKEYKCILREMTNEEPLQRPSAAAVLKFLLTIR</sequence>
<feature type="compositionally biased region" description="Polar residues" evidence="1">
    <location>
        <begin position="32"/>
        <end position="42"/>
    </location>
</feature>
<name>A0AAW0AQM6_9AGAR</name>
<evidence type="ECO:0000259" key="2">
    <source>
        <dbReference type="PROSITE" id="PS50011"/>
    </source>
</evidence>
<dbReference type="InterPro" id="IPR011009">
    <property type="entry name" value="Kinase-like_dom_sf"/>
</dbReference>
<dbReference type="InterPro" id="IPR051681">
    <property type="entry name" value="Ser/Thr_Kinases-Pseudokinases"/>
</dbReference>
<feature type="domain" description="Protein kinase" evidence="2">
    <location>
        <begin position="85"/>
        <end position="396"/>
    </location>
</feature>
<dbReference type="GO" id="GO:0004674">
    <property type="term" value="F:protein serine/threonine kinase activity"/>
    <property type="evidence" value="ECO:0007669"/>
    <property type="project" value="TreeGrafter"/>
</dbReference>
<dbReference type="InterPro" id="IPR000719">
    <property type="entry name" value="Prot_kinase_dom"/>
</dbReference>
<evidence type="ECO:0000256" key="1">
    <source>
        <dbReference type="SAM" id="MobiDB-lite"/>
    </source>
</evidence>
<dbReference type="GO" id="GO:0005524">
    <property type="term" value="F:ATP binding"/>
    <property type="evidence" value="ECO:0007669"/>
    <property type="project" value="InterPro"/>
</dbReference>
<feature type="region of interest" description="Disordered" evidence="1">
    <location>
        <begin position="1"/>
        <end position="46"/>
    </location>
</feature>